<name>A0A174GBJ3_9FIRM</name>
<dbReference type="EMBL" id="CYZE01000008">
    <property type="protein sequence ID" value="CUO58997.1"/>
    <property type="molecule type" value="Genomic_DNA"/>
</dbReference>
<dbReference type="AlphaFoldDB" id="A0A174GBJ3"/>
<dbReference type="PROSITE" id="PS51257">
    <property type="entry name" value="PROKAR_LIPOPROTEIN"/>
    <property type="match status" value="1"/>
</dbReference>
<dbReference type="InterPro" id="IPR006059">
    <property type="entry name" value="SBP"/>
</dbReference>
<accession>A0A174GBJ3</accession>
<gene>
    <name evidence="2" type="ORF">ERS852407_03298</name>
</gene>
<dbReference type="PANTHER" id="PTHR43649:SF12">
    <property type="entry name" value="DIACETYLCHITOBIOSE BINDING PROTEIN DASA"/>
    <property type="match status" value="1"/>
</dbReference>
<dbReference type="InterPro" id="IPR050490">
    <property type="entry name" value="Bact_solute-bd_prot1"/>
</dbReference>
<sequence length="487" mass="53465">MKKHLTLLMGTVMAAGLLSGCGSSGDETKAVESTVAAAEQSAQASQTTQAESSREAGTSEEEITLHVYGPGLFAEQGEKGSLDMITGEETPGYDVVVNKWNELYPNVHVEIEAVPWENWQSSIQTAVLGGGIDLILHGASICDLVEPLDSYLEADPEFRKQIYAVEQRRTDAVNDLSVSTTTGIQYVVDPMIVYLDKDIFEHYGVELPGEDWTWEDMLAMAEKMTGTDPVTGKQTYGVQLVDTNSTANSFFNYQMLASGFDAKVITYGKTPLDSKVDFTGDGTVKALKMLQDLGQYCSSNVREGVNVDKTLTAENDTAIRWDQSAYKHYKEAKAAGVEDKFVFWNMPAIEAGEYKGKPSAFMGSNNVAICKTSENKEWAWEFLKFISTDETVSKWVSDCGRIPNNPSGMEFVKTEMGDKVQAINRAMEEIPDGFNNSTNDFFNNVSFGPVTSTMGVVISDLLNQVTTPEEAAKTLQNSVDEYLKSIQ</sequence>
<dbReference type="Pfam" id="PF01547">
    <property type="entry name" value="SBP_bac_1"/>
    <property type="match status" value="1"/>
</dbReference>
<dbReference type="Proteomes" id="UP000095651">
    <property type="component" value="Unassembled WGS sequence"/>
</dbReference>
<proteinExistence type="predicted"/>
<organism evidence="2 3">
    <name type="scientific">Hungatella hathewayi</name>
    <dbReference type="NCBI Taxonomy" id="154046"/>
    <lineage>
        <taxon>Bacteria</taxon>
        <taxon>Bacillati</taxon>
        <taxon>Bacillota</taxon>
        <taxon>Clostridia</taxon>
        <taxon>Lachnospirales</taxon>
        <taxon>Lachnospiraceae</taxon>
        <taxon>Hungatella</taxon>
    </lineage>
</organism>
<protein>
    <submittedName>
        <fullName evidence="2">Sugar ABC transporter sugar-binding protein</fullName>
    </submittedName>
</protein>
<dbReference type="PANTHER" id="PTHR43649">
    <property type="entry name" value="ARABINOSE-BINDING PROTEIN-RELATED"/>
    <property type="match status" value="1"/>
</dbReference>
<evidence type="ECO:0000313" key="2">
    <source>
        <dbReference type="EMBL" id="CUO58997.1"/>
    </source>
</evidence>
<dbReference type="SUPFAM" id="SSF53850">
    <property type="entry name" value="Periplasmic binding protein-like II"/>
    <property type="match status" value="1"/>
</dbReference>
<dbReference type="RefSeq" id="WP_055656814.1">
    <property type="nucleotide sequence ID" value="NZ_CABIXC010000008.1"/>
</dbReference>
<evidence type="ECO:0000313" key="3">
    <source>
        <dbReference type="Proteomes" id="UP000095651"/>
    </source>
</evidence>
<evidence type="ECO:0000256" key="1">
    <source>
        <dbReference type="SAM" id="MobiDB-lite"/>
    </source>
</evidence>
<feature type="region of interest" description="Disordered" evidence="1">
    <location>
        <begin position="39"/>
        <end position="61"/>
    </location>
</feature>
<feature type="compositionally biased region" description="Low complexity" evidence="1">
    <location>
        <begin position="39"/>
        <end position="51"/>
    </location>
</feature>
<dbReference type="Gene3D" id="3.40.190.10">
    <property type="entry name" value="Periplasmic binding protein-like II"/>
    <property type="match status" value="1"/>
</dbReference>
<reference evidence="2 3" key="1">
    <citation type="submission" date="2015-09" db="EMBL/GenBank/DDBJ databases">
        <authorList>
            <consortium name="Pathogen Informatics"/>
        </authorList>
    </citation>
    <scope>NUCLEOTIDE SEQUENCE [LARGE SCALE GENOMIC DNA]</scope>
    <source>
        <strain evidence="2 3">2789STDY5608850</strain>
    </source>
</reference>